<keyword evidence="2" id="KW-0328">Glycosyltransferase</keyword>
<feature type="transmembrane region" description="Helical" evidence="3">
    <location>
        <begin position="55"/>
        <end position="72"/>
    </location>
</feature>
<dbReference type="PANTHER" id="PTHR48261">
    <property type="entry name" value="ACETYLGLUCOSAMINYLTRANSFERASE"/>
    <property type="match status" value="1"/>
</dbReference>
<dbReference type="Proteomes" id="UP000288216">
    <property type="component" value="Unassembled WGS sequence"/>
</dbReference>
<dbReference type="AlphaFoldDB" id="A0A401PL33"/>
<dbReference type="InterPro" id="IPR040911">
    <property type="entry name" value="Exostosin_GT47"/>
</dbReference>
<gene>
    <name evidence="5" type="ORF">scyTo_0002912</name>
</gene>
<dbReference type="EMBL" id="BFAA01000758">
    <property type="protein sequence ID" value="GCB73830.1"/>
    <property type="molecule type" value="Genomic_DNA"/>
</dbReference>
<keyword evidence="3" id="KW-0472">Membrane</keyword>
<sequence length="395" mass="45487">MSARGRGRFDKRLEPVLRRARGWEKVVPDDRLLHCNSQTRSSGPPLVHMQAKKRYLVVSLGACLLLLFYLGGARVPQLSPNLPSSSSSSSGHHHNVRNQVSPPIRHYWPVWINRLSSYFSLEDGQNNEEEGTHLGINSGLSPRERREIKSNVYKNRKCRMETCFDSSLCQRNGFKVYIYPLQKGEKISESYQKILTTIEDSRYYTSDPRQACLFVLSIDTLDRDQLSFQYVHNVKAKIQSLPLWNSGRNHLVFNLYSGTWPDYTEDLGFDIGQAMLAKASICKDNFRSDFDVSIPLFSKDHAQKGGERGWLMYNNVPPTRKYLLVFKGKRYLTGIGSETRNALYHVHNGEDIILLTTCKHGKDWEKHKDARCDKDNEEYEKLSAKWCVYPLPDTT</sequence>
<dbReference type="Pfam" id="PF03016">
    <property type="entry name" value="Exostosin_GT47"/>
    <property type="match status" value="1"/>
</dbReference>
<evidence type="ECO:0000313" key="6">
    <source>
        <dbReference type="Proteomes" id="UP000288216"/>
    </source>
</evidence>
<dbReference type="GO" id="GO:0016757">
    <property type="term" value="F:glycosyltransferase activity"/>
    <property type="evidence" value="ECO:0007669"/>
    <property type="project" value="UniProtKB-KW"/>
</dbReference>
<keyword evidence="3" id="KW-1133">Transmembrane helix</keyword>
<accession>A0A401PL33</accession>
<organism evidence="5 6">
    <name type="scientific">Scyliorhinus torazame</name>
    <name type="common">Cloudy catshark</name>
    <name type="synonym">Catulus torazame</name>
    <dbReference type="NCBI Taxonomy" id="75743"/>
    <lineage>
        <taxon>Eukaryota</taxon>
        <taxon>Metazoa</taxon>
        <taxon>Chordata</taxon>
        <taxon>Craniata</taxon>
        <taxon>Vertebrata</taxon>
        <taxon>Chondrichthyes</taxon>
        <taxon>Elasmobranchii</taxon>
        <taxon>Galeomorphii</taxon>
        <taxon>Galeoidea</taxon>
        <taxon>Carcharhiniformes</taxon>
        <taxon>Scyliorhinidae</taxon>
        <taxon>Scyliorhinus</taxon>
    </lineage>
</organism>
<dbReference type="InterPro" id="IPR004263">
    <property type="entry name" value="Exostosin"/>
</dbReference>
<evidence type="ECO:0000256" key="3">
    <source>
        <dbReference type="SAM" id="Phobius"/>
    </source>
</evidence>
<evidence type="ECO:0000259" key="4">
    <source>
        <dbReference type="Pfam" id="PF03016"/>
    </source>
</evidence>
<name>A0A401PL33_SCYTO</name>
<dbReference type="STRING" id="75743.A0A401PL33"/>
<dbReference type="OMA" id="GMENFRP"/>
<proteinExistence type="inferred from homology"/>
<feature type="domain" description="Exostosin GT47" evidence="4">
    <location>
        <begin position="171"/>
        <end position="390"/>
    </location>
</feature>
<comment type="similarity">
    <text evidence="1">Belongs to the glycosyltransferase 47 family.</text>
</comment>
<protein>
    <recommendedName>
        <fullName evidence="4">Exostosin GT47 domain-containing protein</fullName>
    </recommendedName>
</protein>
<comment type="caution">
    <text evidence="5">The sequence shown here is derived from an EMBL/GenBank/DDBJ whole genome shotgun (WGS) entry which is preliminary data.</text>
</comment>
<reference evidence="5 6" key="1">
    <citation type="journal article" date="2018" name="Nat. Ecol. Evol.">
        <title>Shark genomes provide insights into elasmobranch evolution and the origin of vertebrates.</title>
        <authorList>
            <person name="Hara Y"/>
            <person name="Yamaguchi K"/>
            <person name="Onimaru K"/>
            <person name="Kadota M"/>
            <person name="Koyanagi M"/>
            <person name="Keeley SD"/>
            <person name="Tatsumi K"/>
            <person name="Tanaka K"/>
            <person name="Motone F"/>
            <person name="Kageyama Y"/>
            <person name="Nozu R"/>
            <person name="Adachi N"/>
            <person name="Nishimura O"/>
            <person name="Nakagawa R"/>
            <person name="Tanegashima C"/>
            <person name="Kiyatake I"/>
            <person name="Matsumoto R"/>
            <person name="Murakumo K"/>
            <person name="Nishida K"/>
            <person name="Terakita A"/>
            <person name="Kuratani S"/>
            <person name="Sato K"/>
            <person name="Hyodo S Kuraku.S."/>
        </authorList>
    </citation>
    <scope>NUCLEOTIDE SEQUENCE [LARGE SCALE GENOMIC DNA]</scope>
</reference>
<keyword evidence="6" id="KW-1185">Reference proteome</keyword>
<keyword evidence="2" id="KW-0808">Transferase</keyword>
<keyword evidence="3" id="KW-0812">Transmembrane</keyword>
<dbReference type="OrthoDB" id="5954868at2759"/>
<dbReference type="PANTHER" id="PTHR48261:SF3">
    <property type="entry name" value="EXOSTOSIN GLYCOSYLTRANSFERASE 1"/>
    <property type="match status" value="1"/>
</dbReference>
<evidence type="ECO:0000256" key="2">
    <source>
        <dbReference type="ARBA" id="ARBA00022676"/>
    </source>
</evidence>
<dbReference type="GO" id="GO:0015012">
    <property type="term" value="P:heparan sulfate proteoglycan biosynthetic process"/>
    <property type="evidence" value="ECO:0007669"/>
    <property type="project" value="UniProtKB-ARBA"/>
</dbReference>
<evidence type="ECO:0000256" key="1">
    <source>
        <dbReference type="ARBA" id="ARBA00010271"/>
    </source>
</evidence>
<evidence type="ECO:0000313" key="5">
    <source>
        <dbReference type="EMBL" id="GCB73830.1"/>
    </source>
</evidence>